<evidence type="ECO:0000256" key="3">
    <source>
        <dbReference type="ARBA" id="ARBA00023157"/>
    </source>
</evidence>
<organism evidence="5 6">
    <name type="scientific">Camelina sativa</name>
    <name type="common">False flax</name>
    <name type="synonym">Myagrum sativum</name>
    <dbReference type="NCBI Taxonomy" id="90675"/>
    <lineage>
        <taxon>Eukaryota</taxon>
        <taxon>Viridiplantae</taxon>
        <taxon>Streptophyta</taxon>
        <taxon>Embryophyta</taxon>
        <taxon>Tracheophyta</taxon>
        <taxon>Spermatophyta</taxon>
        <taxon>Magnoliopsida</taxon>
        <taxon>eudicotyledons</taxon>
        <taxon>Gunneridae</taxon>
        <taxon>Pentapetalae</taxon>
        <taxon>rosids</taxon>
        <taxon>malvids</taxon>
        <taxon>Brassicales</taxon>
        <taxon>Brassicaceae</taxon>
        <taxon>Camelineae</taxon>
        <taxon>Camelina</taxon>
    </lineage>
</organism>
<reference evidence="6" key="2">
    <citation type="submission" date="2025-08" db="UniProtKB">
        <authorList>
            <consortium name="RefSeq"/>
        </authorList>
    </citation>
    <scope>IDENTIFICATION</scope>
    <source>
        <tissue evidence="6">Leaf</tissue>
    </source>
</reference>
<reference evidence="5" key="1">
    <citation type="journal article" date="2014" name="Nat. Commun.">
        <title>The emerging biofuel crop Camelina sativa retains a highly undifferentiated hexaploid genome structure.</title>
        <authorList>
            <person name="Kagale S."/>
            <person name="Koh C."/>
            <person name="Nixon J."/>
            <person name="Bollina V."/>
            <person name="Clarke W.E."/>
            <person name="Tuteja R."/>
            <person name="Spillane C."/>
            <person name="Robinson S.J."/>
            <person name="Links M.G."/>
            <person name="Clarke C."/>
            <person name="Higgins E.E."/>
            <person name="Huebert T."/>
            <person name="Sharpe A.G."/>
            <person name="Parkin I.A."/>
        </authorList>
    </citation>
    <scope>NUCLEOTIDE SEQUENCE [LARGE SCALE GENOMIC DNA]</scope>
    <source>
        <strain evidence="5">cv. DH55</strain>
    </source>
</reference>
<dbReference type="Proteomes" id="UP000694864">
    <property type="component" value="Chromosome 3"/>
</dbReference>
<proteinExistence type="predicted"/>
<dbReference type="InterPro" id="IPR048280">
    <property type="entry name" value="COX6B-like"/>
</dbReference>
<dbReference type="InterPro" id="IPR036549">
    <property type="entry name" value="CX6/COA6-like_sf"/>
</dbReference>
<keyword evidence="3" id="KW-1015">Disulfide bond</keyword>
<keyword evidence="5" id="KW-1185">Reference proteome</keyword>
<evidence type="ECO:0000313" key="6">
    <source>
        <dbReference type="RefSeq" id="XP_010501741.1"/>
    </source>
</evidence>
<gene>
    <name evidence="6" type="primary">LOC104779043</name>
</gene>
<dbReference type="CDD" id="cd00926">
    <property type="entry name" value="Cyt_c_Oxidase_VIb"/>
    <property type="match status" value="1"/>
</dbReference>
<evidence type="ECO:0000256" key="2">
    <source>
        <dbReference type="ARBA" id="ARBA00023128"/>
    </source>
</evidence>
<evidence type="ECO:0000256" key="1">
    <source>
        <dbReference type="ARBA" id="ARBA00004173"/>
    </source>
</evidence>
<feature type="compositionally biased region" description="Basic and acidic residues" evidence="4">
    <location>
        <begin position="79"/>
        <end position="100"/>
    </location>
</feature>
<dbReference type="Pfam" id="PF02297">
    <property type="entry name" value="COX6B"/>
    <property type="match status" value="1"/>
</dbReference>
<dbReference type="PANTHER" id="PTHR46281:SF11">
    <property type="entry name" value="CYTOCHROME C OXIDASE SUBUNIT 6B-LIKE-RELATED"/>
    <property type="match status" value="1"/>
</dbReference>
<dbReference type="InterPro" id="IPR003213">
    <property type="entry name" value="Cyt_c_oxidase_su6B"/>
</dbReference>
<feature type="region of interest" description="Disordered" evidence="4">
    <location>
        <begin position="46"/>
        <end position="100"/>
    </location>
</feature>
<dbReference type="PROSITE" id="PS51808">
    <property type="entry name" value="CHCH"/>
    <property type="match status" value="1"/>
</dbReference>
<dbReference type="PANTHER" id="PTHR46281">
    <property type="entry name" value="CYTOCHROME C OXIDASE SUBUNIT 6B"/>
    <property type="match status" value="1"/>
</dbReference>
<evidence type="ECO:0000256" key="4">
    <source>
        <dbReference type="SAM" id="MobiDB-lite"/>
    </source>
</evidence>
<sequence>MTWYRSSAIKTLLLKAKDEINSKTKPKIPQLVKFDRRCRRRKWIHTTTQVARGQQAPRPAHAPGTVSPPPQNEATFRAKRGEDGGQEKDSEADERSPVTNETRHCFNRYMQYHKCIEKNGRDANDCNNLRDYVRSMCPKELVETWEEQRKSVIESGNLINVRFLVRES</sequence>
<name>A0ABM0YJ46_CAMSA</name>
<dbReference type="GeneID" id="104779043"/>
<dbReference type="RefSeq" id="XP_010501741.1">
    <property type="nucleotide sequence ID" value="XM_010503439.2"/>
</dbReference>
<evidence type="ECO:0000313" key="5">
    <source>
        <dbReference type="Proteomes" id="UP000694864"/>
    </source>
</evidence>
<dbReference type="Gene3D" id="1.10.10.140">
    <property type="entry name" value="Cytochrome c oxidase, subunit VIb"/>
    <property type="match status" value="1"/>
</dbReference>
<comment type="subcellular location">
    <subcellularLocation>
        <location evidence="1">Mitochondrion</location>
    </subcellularLocation>
</comment>
<accession>A0ABM0YJ46</accession>
<keyword evidence="2" id="KW-0496">Mitochondrion</keyword>
<protein>
    <submittedName>
        <fullName evidence="6">Cytochrome c oxidase subunit 6b-like</fullName>
    </submittedName>
</protein>
<dbReference type="SUPFAM" id="SSF47694">
    <property type="entry name" value="Cytochrome c oxidase subunit h"/>
    <property type="match status" value="1"/>
</dbReference>